<organism evidence="11 12">
    <name type="scientific">Rhodovibrio sodomensis</name>
    <dbReference type="NCBI Taxonomy" id="1088"/>
    <lineage>
        <taxon>Bacteria</taxon>
        <taxon>Pseudomonadati</taxon>
        <taxon>Pseudomonadota</taxon>
        <taxon>Alphaproteobacteria</taxon>
        <taxon>Rhodospirillales</taxon>
        <taxon>Rhodovibrionaceae</taxon>
        <taxon>Rhodovibrio</taxon>
    </lineage>
</organism>
<comment type="similarity">
    <text evidence="8">Belongs to the BamA family.</text>
</comment>
<dbReference type="InterPro" id="IPR023707">
    <property type="entry name" value="OM_assembly_BamA"/>
</dbReference>
<evidence type="ECO:0000256" key="1">
    <source>
        <dbReference type="ARBA" id="ARBA00004370"/>
    </source>
</evidence>
<evidence type="ECO:0000259" key="10">
    <source>
        <dbReference type="PROSITE" id="PS51779"/>
    </source>
</evidence>
<evidence type="ECO:0000256" key="7">
    <source>
        <dbReference type="ARBA" id="ARBA00023237"/>
    </source>
</evidence>
<feature type="signal peptide" evidence="8">
    <location>
        <begin position="1"/>
        <end position="29"/>
    </location>
</feature>
<keyword evidence="12" id="KW-1185">Reference proteome</keyword>
<feature type="chain" id="PRO_5044899399" description="Outer membrane protein assembly factor BamA" evidence="8">
    <location>
        <begin position="30"/>
        <end position="783"/>
    </location>
</feature>
<dbReference type="EMBL" id="NRRL01000039">
    <property type="protein sequence ID" value="MBK1669145.1"/>
    <property type="molecule type" value="Genomic_DNA"/>
</dbReference>
<name>A0ABS1DFA2_9PROT</name>
<dbReference type="Pfam" id="PF07244">
    <property type="entry name" value="POTRA"/>
    <property type="match status" value="5"/>
</dbReference>
<comment type="function">
    <text evidence="8">Part of the outer membrane protein assembly complex, which is involved in assembly and insertion of beta-barrel proteins into the outer membrane.</text>
</comment>
<evidence type="ECO:0000313" key="11">
    <source>
        <dbReference type="EMBL" id="MBK1669145.1"/>
    </source>
</evidence>
<feature type="domain" description="POTRA" evidence="10">
    <location>
        <begin position="367"/>
        <end position="440"/>
    </location>
</feature>
<dbReference type="NCBIfam" id="TIGR03303">
    <property type="entry name" value="OM_YaeT"/>
    <property type="match status" value="1"/>
</dbReference>
<feature type="domain" description="POTRA" evidence="10">
    <location>
        <begin position="114"/>
        <end position="191"/>
    </location>
</feature>
<accession>A0ABS1DFA2</accession>
<dbReference type="Proteomes" id="UP001296873">
    <property type="component" value="Unassembled WGS sequence"/>
</dbReference>
<proteinExistence type="inferred from homology"/>
<keyword evidence="2 8" id="KW-1134">Transmembrane beta strand</keyword>
<feature type="domain" description="POTRA" evidence="10">
    <location>
        <begin position="46"/>
        <end position="113"/>
    </location>
</feature>
<dbReference type="Gene3D" id="3.10.20.310">
    <property type="entry name" value="membrane protein fhac"/>
    <property type="match status" value="5"/>
</dbReference>
<evidence type="ECO:0000256" key="2">
    <source>
        <dbReference type="ARBA" id="ARBA00022452"/>
    </source>
</evidence>
<keyword evidence="4 8" id="KW-0732">Signal</keyword>
<protein>
    <recommendedName>
        <fullName evidence="8 9">Outer membrane protein assembly factor BamA</fullName>
    </recommendedName>
</protein>
<dbReference type="InterPro" id="IPR039910">
    <property type="entry name" value="D15-like"/>
</dbReference>
<dbReference type="Pfam" id="PF01103">
    <property type="entry name" value="Omp85"/>
    <property type="match status" value="1"/>
</dbReference>
<dbReference type="PIRSF" id="PIRSF006076">
    <property type="entry name" value="OM_assembly_OMP85"/>
    <property type="match status" value="1"/>
</dbReference>
<keyword evidence="5 8" id="KW-0677">Repeat</keyword>
<dbReference type="PROSITE" id="PS51779">
    <property type="entry name" value="POTRA"/>
    <property type="match status" value="4"/>
</dbReference>
<comment type="subunit">
    <text evidence="8">Part of the Bam complex.</text>
</comment>
<dbReference type="HAMAP" id="MF_01430">
    <property type="entry name" value="OM_assembly_BamA"/>
    <property type="match status" value="1"/>
</dbReference>
<evidence type="ECO:0000256" key="9">
    <source>
        <dbReference type="NCBIfam" id="TIGR03303"/>
    </source>
</evidence>
<reference evidence="11 12" key="1">
    <citation type="journal article" date="2020" name="Microorganisms">
        <title>Osmotic Adaptation and Compatible Solute Biosynthesis of Phototrophic Bacteria as Revealed from Genome Analyses.</title>
        <authorList>
            <person name="Imhoff J.F."/>
            <person name="Rahn T."/>
            <person name="Kunzel S."/>
            <person name="Keller A."/>
            <person name="Neulinger S.C."/>
        </authorList>
    </citation>
    <scope>NUCLEOTIDE SEQUENCE [LARGE SCALE GENOMIC DNA]</scope>
    <source>
        <strain evidence="11 12">DSM 9895</strain>
    </source>
</reference>
<dbReference type="Gene3D" id="2.40.160.50">
    <property type="entry name" value="membrane protein fhac: a member of the omp85/tpsb transporter family"/>
    <property type="match status" value="1"/>
</dbReference>
<dbReference type="InterPro" id="IPR034746">
    <property type="entry name" value="POTRA"/>
</dbReference>
<evidence type="ECO:0000256" key="3">
    <source>
        <dbReference type="ARBA" id="ARBA00022692"/>
    </source>
</evidence>
<evidence type="ECO:0000256" key="4">
    <source>
        <dbReference type="ARBA" id="ARBA00022729"/>
    </source>
</evidence>
<evidence type="ECO:0000256" key="6">
    <source>
        <dbReference type="ARBA" id="ARBA00023136"/>
    </source>
</evidence>
<keyword evidence="3 8" id="KW-0812">Transmembrane</keyword>
<sequence precursor="true">MPGRGTIRGIGRAVAAPVVVAAIALSLTAATGPGSAVQAQSITDGGRIDEIVIRGTQRIEPTTVRSYLEVDPGDRFDAQQLNSSLKSLYDTGLFEDVVLSREGDRLIVDVEENPIINRIAFEGNDELDTETLRQEVELRPRVVYTRTKVQNDVDRLLEVYRRNGYYGAQIEPKLIELEQNRVNLVFEVDEGPETEVRAINFVGNEAFSDSELRDQIATEESAWWKLLGANDTYDPDRLSFDREQLRRFYLSEGYAEFEVRSAVAELTPDRQAFVITFTLSEGDRYTFGEIDVSSSLKGLDPAQVEDAVTTEQGDWYDASAVEETISNLERAVGDLGYAFVEVRPQTNRDRENDTIDVTYQIQEGPKVFVERIEITGNVRTLDRVIRREFQLVEGDAFNASKLRRSRERIQDLGFFKEVNIDTQRVPGEAATIVNVDVQEQATGSLTFGAGFSTSDGPLGAIQLRERNLLGKGQDLQLNLTLSGASQRYDLSFTEPYFLGEPVSAGFDLFRTSTSRDNDTFGGLSSDSRTYDETELGGALRTGYDLIDRWRQNWRYRFSQRTVENVDDDAALIIQRSEGTTNLSSLTHRLTFNGVSQENMISDGFTAFTENTFAGLGGDVTFLKNVVGADWYRPVVDKWSIHLGGEVGHMFGIGEDTRINDRFFIGSNQVRGFDSSGLSPRDKPTGDPIGAKTYYAGTVELRFPVGFGDDLPIRGRVFADTGASFGVDGNPNPVQESASPRVAVGVGMSWRSPIGPLELDLGFPVVKEEFDEEQIFKFSFGTSF</sequence>
<feature type="domain" description="POTRA" evidence="10">
    <location>
        <begin position="285"/>
        <end position="364"/>
    </location>
</feature>
<evidence type="ECO:0000256" key="8">
    <source>
        <dbReference type="HAMAP-Rule" id="MF_01430"/>
    </source>
</evidence>
<keyword evidence="7 8" id="KW-0998">Cell outer membrane</keyword>
<dbReference type="PANTHER" id="PTHR12815">
    <property type="entry name" value="SORTING AND ASSEMBLY MACHINERY SAMM50 PROTEIN FAMILY MEMBER"/>
    <property type="match status" value="1"/>
</dbReference>
<dbReference type="PANTHER" id="PTHR12815:SF23">
    <property type="entry name" value="OUTER MEMBRANE PROTEIN ASSEMBLY FACTOR BAMA"/>
    <property type="match status" value="1"/>
</dbReference>
<evidence type="ECO:0000256" key="5">
    <source>
        <dbReference type="ARBA" id="ARBA00022737"/>
    </source>
</evidence>
<dbReference type="InterPro" id="IPR010827">
    <property type="entry name" value="BamA/TamA_POTRA"/>
</dbReference>
<dbReference type="InterPro" id="IPR000184">
    <property type="entry name" value="Bac_surfAg_D15"/>
</dbReference>
<comment type="subcellular location">
    <subcellularLocation>
        <location evidence="8">Cell outer membrane</location>
    </subcellularLocation>
    <subcellularLocation>
        <location evidence="1">Membrane</location>
    </subcellularLocation>
</comment>
<gene>
    <name evidence="8 11" type="primary">bamA</name>
    <name evidence="11" type="ORF">CKO28_13995</name>
</gene>
<keyword evidence="6 8" id="KW-0472">Membrane</keyword>
<evidence type="ECO:0000313" key="12">
    <source>
        <dbReference type="Proteomes" id="UP001296873"/>
    </source>
</evidence>
<comment type="caution">
    <text evidence="11">The sequence shown here is derived from an EMBL/GenBank/DDBJ whole genome shotgun (WGS) entry which is preliminary data.</text>
</comment>